<evidence type="ECO:0000313" key="8">
    <source>
        <dbReference type="EMBL" id="KAJ1185850.1"/>
    </source>
</evidence>
<dbReference type="PANTHER" id="PTHR13439">
    <property type="entry name" value="CT120 PROTEIN"/>
    <property type="match status" value="1"/>
</dbReference>
<evidence type="ECO:0000313" key="9">
    <source>
        <dbReference type="Proteomes" id="UP001066276"/>
    </source>
</evidence>
<dbReference type="PANTHER" id="PTHR13439:SF20">
    <property type="entry name" value="TLC DOMAIN-CONTAINING PROTEIN 3A"/>
    <property type="match status" value="1"/>
</dbReference>
<keyword evidence="4 5" id="KW-0472">Membrane</keyword>
<name>A0AAV7UBM9_PLEWA</name>
<dbReference type="InterPro" id="IPR006634">
    <property type="entry name" value="TLC-dom"/>
</dbReference>
<evidence type="ECO:0000256" key="1">
    <source>
        <dbReference type="ARBA" id="ARBA00004141"/>
    </source>
</evidence>
<feature type="transmembrane region" description="Helical" evidence="6">
    <location>
        <begin position="187"/>
        <end position="208"/>
    </location>
</feature>
<feature type="transmembrane region" description="Helical" evidence="6">
    <location>
        <begin position="122"/>
        <end position="143"/>
    </location>
</feature>
<dbReference type="GO" id="GO:0005783">
    <property type="term" value="C:endoplasmic reticulum"/>
    <property type="evidence" value="ECO:0007669"/>
    <property type="project" value="TreeGrafter"/>
</dbReference>
<proteinExistence type="predicted"/>
<dbReference type="SMART" id="SM00724">
    <property type="entry name" value="TLC"/>
    <property type="match status" value="1"/>
</dbReference>
<evidence type="ECO:0000259" key="7">
    <source>
        <dbReference type="PROSITE" id="PS50922"/>
    </source>
</evidence>
<evidence type="ECO:0000256" key="3">
    <source>
        <dbReference type="ARBA" id="ARBA00022989"/>
    </source>
</evidence>
<accession>A0AAV7UBM9</accession>
<gene>
    <name evidence="8" type="ORF">NDU88_002637</name>
</gene>
<sequence length="262" mass="30138">MLLVLTAGGLLFPGLFVLLSRVTRRALPGWREDECAIIAARLVSSFQAVLATASGLIIITSCKDVKYDRHWLATAYVWFLIPYMVYDIYAMYLCHWYKCKVKGDLDAKRHFVTAMNSFLQKDFLMCVHHVAILSILVPISLYFRRDIGDFYVGCLFVAELSTPFVSLGKVLNQVKKQDTLLYKVNGVVVLLTFFLCRIFLFPFMYYVYGKQYGIPLYKVPFNIPLHCNVANASMLAPQIYWFCLICRKAIRLFCGSRSSKHR</sequence>
<dbReference type="AlphaFoldDB" id="A0AAV7UBM9"/>
<dbReference type="Proteomes" id="UP001066276">
    <property type="component" value="Chromosome 3_1"/>
</dbReference>
<dbReference type="InterPro" id="IPR050846">
    <property type="entry name" value="TLCD"/>
</dbReference>
<comment type="caution">
    <text evidence="8">The sequence shown here is derived from an EMBL/GenBank/DDBJ whole genome shotgun (WGS) entry which is preliminary data.</text>
</comment>
<organism evidence="8 9">
    <name type="scientific">Pleurodeles waltl</name>
    <name type="common">Iberian ribbed newt</name>
    <dbReference type="NCBI Taxonomy" id="8319"/>
    <lineage>
        <taxon>Eukaryota</taxon>
        <taxon>Metazoa</taxon>
        <taxon>Chordata</taxon>
        <taxon>Craniata</taxon>
        <taxon>Vertebrata</taxon>
        <taxon>Euteleostomi</taxon>
        <taxon>Amphibia</taxon>
        <taxon>Batrachia</taxon>
        <taxon>Caudata</taxon>
        <taxon>Salamandroidea</taxon>
        <taxon>Salamandridae</taxon>
        <taxon>Pleurodelinae</taxon>
        <taxon>Pleurodeles</taxon>
    </lineage>
</organism>
<dbReference type="PROSITE" id="PS50922">
    <property type="entry name" value="TLC"/>
    <property type="match status" value="1"/>
</dbReference>
<protein>
    <recommendedName>
        <fullName evidence="7">TLC domain-containing protein</fullName>
    </recommendedName>
</protein>
<keyword evidence="9" id="KW-1185">Reference proteome</keyword>
<dbReference type="GO" id="GO:0016020">
    <property type="term" value="C:membrane"/>
    <property type="evidence" value="ECO:0007669"/>
    <property type="project" value="UniProtKB-SubCell"/>
</dbReference>
<feature type="transmembrane region" description="Helical" evidence="6">
    <location>
        <begin position="150"/>
        <end position="167"/>
    </location>
</feature>
<keyword evidence="2 5" id="KW-0812">Transmembrane</keyword>
<evidence type="ECO:0000256" key="2">
    <source>
        <dbReference type="ARBA" id="ARBA00022692"/>
    </source>
</evidence>
<evidence type="ECO:0000256" key="5">
    <source>
        <dbReference type="PROSITE-ProRule" id="PRU00205"/>
    </source>
</evidence>
<dbReference type="GO" id="GO:0055088">
    <property type="term" value="P:lipid homeostasis"/>
    <property type="evidence" value="ECO:0007669"/>
    <property type="project" value="TreeGrafter"/>
</dbReference>
<feature type="domain" description="TLC" evidence="7">
    <location>
        <begin position="33"/>
        <end position="254"/>
    </location>
</feature>
<comment type="subcellular location">
    <subcellularLocation>
        <location evidence="1">Membrane</location>
        <topology evidence="1">Multi-pass membrane protein</topology>
    </subcellularLocation>
</comment>
<feature type="transmembrane region" description="Helical" evidence="6">
    <location>
        <begin position="71"/>
        <end position="92"/>
    </location>
</feature>
<feature type="transmembrane region" description="Helical" evidence="6">
    <location>
        <begin position="36"/>
        <end position="59"/>
    </location>
</feature>
<dbReference type="Pfam" id="PF03798">
    <property type="entry name" value="TRAM_LAG1_CLN8"/>
    <property type="match status" value="1"/>
</dbReference>
<reference evidence="8" key="1">
    <citation type="journal article" date="2022" name="bioRxiv">
        <title>Sequencing and chromosome-scale assembly of the giantPleurodeles waltlgenome.</title>
        <authorList>
            <person name="Brown T."/>
            <person name="Elewa A."/>
            <person name="Iarovenko S."/>
            <person name="Subramanian E."/>
            <person name="Araus A.J."/>
            <person name="Petzold A."/>
            <person name="Susuki M."/>
            <person name="Suzuki K.-i.T."/>
            <person name="Hayashi T."/>
            <person name="Toyoda A."/>
            <person name="Oliveira C."/>
            <person name="Osipova E."/>
            <person name="Leigh N.D."/>
            <person name="Simon A."/>
            <person name="Yun M.H."/>
        </authorList>
    </citation>
    <scope>NUCLEOTIDE SEQUENCE</scope>
    <source>
        <strain evidence="8">20211129_DDA</strain>
        <tissue evidence="8">Liver</tissue>
    </source>
</reference>
<evidence type="ECO:0000256" key="6">
    <source>
        <dbReference type="SAM" id="Phobius"/>
    </source>
</evidence>
<dbReference type="EMBL" id="JANPWB010000005">
    <property type="protein sequence ID" value="KAJ1185850.1"/>
    <property type="molecule type" value="Genomic_DNA"/>
</dbReference>
<keyword evidence="3 6" id="KW-1133">Transmembrane helix</keyword>
<evidence type="ECO:0000256" key="4">
    <source>
        <dbReference type="ARBA" id="ARBA00023136"/>
    </source>
</evidence>